<dbReference type="SUPFAM" id="SSF49899">
    <property type="entry name" value="Concanavalin A-like lectins/glucanases"/>
    <property type="match status" value="1"/>
</dbReference>
<dbReference type="InterPro" id="IPR017907">
    <property type="entry name" value="Znf_RING_CS"/>
</dbReference>
<gene>
    <name evidence="12" type="ORF">E1301_Tti001281</name>
</gene>
<keyword evidence="13" id="KW-1185">Reference proteome</keyword>
<evidence type="ECO:0000259" key="11">
    <source>
        <dbReference type="PROSITE" id="PS50188"/>
    </source>
</evidence>
<dbReference type="PROSITE" id="PS50089">
    <property type="entry name" value="ZF_RING_2"/>
    <property type="match status" value="1"/>
</dbReference>
<keyword evidence="4" id="KW-0862">Zinc</keyword>
<proteinExistence type="predicted"/>
<feature type="domain" description="RING-type" evidence="9">
    <location>
        <begin position="13"/>
        <end position="56"/>
    </location>
</feature>
<evidence type="ECO:0000256" key="1">
    <source>
        <dbReference type="ARBA" id="ARBA00022588"/>
    </source>
</evidence>
<dbReference type="Pfam" id="PF00643">
    <property type="entry name" value="zf-B_box"/>
    <property type="match status" value="1"/>
</dbReference>
<keyword evidence="3 6" id="KW-0863">Zinc-finger</keyword>
<dbReference type="PROSITE" id="PS50119">
    <property type="entry name" value="ZF_BBOX"/>
    <property type="match status" value="1"/>
</dbReference>
<dbReference type="Gene3D" id="2.60.120.920">
    <property type="match status" value="1"/>
</dbReference>
<dbReference type="GO" id="GO:0045087">
    <property type="term" value="P:innate immune response"/>
    <property type="evidence" value="ECO:0007669"/>
    <property type="project" value="UniProtKB-KW"/>
</dbReference>
<dbReference type="InterPro" id="IPR013320">
    <property type="entry name" value="ConA-like_dom_sf"/>
</dbReference>
<comment type="caution">
    <text evidence="12">The sequence shown here is derived from an EMBL/GenBank/DDBJ whole genome shotgun (WGS) entry which is preliminary data.</text>
</comment>
<dbReference type="Pfam" id="PF25600">
    <property type="entry name" value="TRIM_CC"/>
    <property type="match status" value="1"/>
</dbReference>
<dbReference type="EMBL" id="SOYY01000008">
    <property type="protein sequence ID" value="KAA0718125.1"/>
    <property type="molecule type" value="Genomic_DNA"/>
</dbReference>
<dbReference type="SMART" id="SM00336">
    <property type="entry name" value="BBOX"/>
    <property type="match status" value="1"/>
</dbReference>
<protein>
    <submittedName>
        <fullName evidence="12">E3 ubiquitin/ISG15 ligase TRIM25</fullName>
    </submittedName>
</protein>
<keyword evidence="2" id="KW-0479">Metal-binding</keyword>
<dbReference type="Gene3D" id="3.30.40.10">
    <property type="entry name" value="Zinc/RING finger domain, C3HC4 (zinc finger)"/>
    <property type="match status" value="1"/>
</dbReference>
<dbReference type="SUPFAM" id="SSF57850">
    <property type="entry name" value="RING/U-box"/>
    <property type="match status" value="1"/>
</dbReference>
<sequence>MAECSDDQSPFECPICLQLLKDPVTTACGHSFCMNCIEKFWDVDDQKGVYSCPQCRQIFTPRPTLNRSTVLAKLVEKMKKETHPAVEDTPVMGSAGSGDVDCDFCVENKLKAIKFCLVCVAHYCEAHIQTHYISAALKRHKLVNASSRHSEQICPQHDKPLELYCCQDQQLICMQCALINHMNHSMASPAAKRQEIQEQLKSNQDGLQEEIHKIVLKIQEVKQASVSHKQSAQAAVVHSEKIFTELISSLEKKRAVITEMIRNQKDAEERNAEELIHTLEQEISDLTRRDEELGQLSQVDDDIYFIQNFSSINNYQRSNLCNTAVNQHLTFEEIHPILSELKSQLDHLCEQDTVRISERVPTVHILNDEKITEYLPSQPKTREEFLIYSSKLCLNHNSACNQLSVSNNSSVSRGNSANAPIHSSDSSRSFGSPSSFGHSHLQEPSFPILSHDRSRGFGGQFSFGHSSLQQPLFGAKLQIQSSTYQVLCDKSLSGCCYFEVEYAGKGCSIAFSYDQFDVAGGSFLFGCNNRSWIFDFSKADINMLHTNISTSNPIVSSKIGVYLDQSEGTLSFYSVTDKITLLHRVQTTFTEPLYPGFSLQKWIDGSVSICDQSLIPK</sequence>
<dbReference type="SMART" id="SM00449">
    <property type="entry name" value="SPRY"/>
    <property type="match status" value="1"/>
</dbReference>
<dbReference type="InterPro" id="IPR000315">
    <property type="entry name" value="Znf_B-box"/>
</dbReference>
<dbReference type="CDD" id="cd19769">
    <property type="entry name" value="Bbox2_TRIM16-like"/>
    <property type="match status" value="1"/>
</dbReference>
<feature type="domain" description="B box-type" evidence="10">
    <location>
        <begin position="149"/>
        <end position="189"/>
    </location>
</feature>
<dbReference type="CDD" id="cd19802">
    <property type="entry name" value="Bbox1_TRIM8-like"/>
    <property type="match status" value="1"/>
</dbReference>
<dbReference type="PROSITE" id="PS00518">
    <property type="entry name" value="ZF_RING_1"/>
    <property type="match status" value="1"/>
</dbReference>
<dbReference type="SMART" id="SM00184">
    <property type="entry name" value="RING"/>
    <property type="match status" value="1"/>
</dbReference>
<dbReference type="PANTHER" id="PTHR25465:SF5">
    <property type="entry name" value="E3 UBIQUITIN_ISG15 LIGASE TRIM25-RELATED"/>
    <property type="match status" value="1"/>
</dbReference>
<dbReference type="Gene3D" id="3.30.160.60">
    <property type="entry name" value="Classic Zinc Finger"/>
    <property type="match status" value="1"/>
</dbReference>
<evidence type="ECO:0000313" key="13">
    <source>
        <dbReference type="Proteomes" id="UP000324632"/>
    </source>
</evidence>
<dbReference type="AlphaFoldDB" id="A0A5A9P8Y1"/>
<dbReference type="Gene3D" id="4.10.830.40">
    <property type="match status" value="1"/>
</dbReference>
<evidence type="ECO:0000256" key="4">
    <source>
        <dbReference type="ARBA" id="ARBA00022833"/>
    </source>
</evidence>
<dbReference type="Proteomes" id="UP000324632">
    <property type="component" value="Chromosome 8"/>
</dbReference>
<evidence type="ECO:0000256" key="2">
    <source>
        <dbReference type="ARBA" id="ARBA00022723"/>
    </source>
</evidence>
<dbReference type="InterPro" id="IPR001841">
    <property type="entry name" value="Znf_RING"/>
</dbReference>
<keyword evidence="12" id="KW-0436">Ligase</keyword>
<evidence type="ECO:0000256" key="3">
    <source>
        <dbReference type="ARBA" id="ARBA00022771"/>
    </source>
</evidence>
<keyword evidence="7" id="KW-0175">Coiled coil</keyword>
<dbReference type="InterPro" id="IPR001870">
    <property type="entry name" value="B30.2/SPRY"/>
</dbReference>
<dbReference type="GO" id="GO:0008270">
    <property type="term" value="F:zinc ion binding"/>
    <property type="evidence" value="ECO:0007669"/>
    <property type="project" value="UniProtKB-KW"/>
</dbReference>
<dbReference type="Pfam" id="PF15227">
    <property type="entry name" value="zf-C3HC4_4"/>
    <property type="match status" value="1"/>
</dbReference>
<dbReference type="PANTHER" id="PTHR25465">
    <property type="entry name" value="B-BOX DOMAIN CONTAINING"/>
    <property type="match status" value="1"/>
</dbReference>
<organism evidence="12 13">
    <name type="scientific">Triplophysa tibetana</name>
    <dbReference type="NCBI Taxonomy" id="1572043"/>
    <lineage>
        <taxon>Eukaryota</taxon>
        <taxon>Metazoa</taxon>
        <taxon>Chordata</taxon>
        <taxon>Craniata</taxon>
        <taxon>Vertebrata</taxon>
        <taxon>Euteleostomi</taxon>
        <taxon>Actinopterygii</taxon>
        <taxon>Neopterygii</taxon>
        <taxon>Teleostei</taxon>
        <taxon>Ostariophysi</taxon>
        <taxon>Cypriniformes</taxon>
        <taxon>Nemacheilidae</taxon>
        <taxon>Triplophysa</taxon>
    </lineage>
</organism>
<dbReference type="Pfam" id="PF00622">
    <property type="entry name" value="SPRY"/>
    <property type="match status" value="1"/>
</dbReference>
<dbReference type="InterPro" id="IPR003877">
    <property type="entry name" value="SPRY_dom"/>
</dbReference>
<evidence type="ECO:0000256" key="8">
    <source>
        <dbReference type="SAM" id="MobiDB-lite"/>
    </source>
</evidence>
<feature type="region of interest" description="Disordered" evidence="8">
    <location>
        <begin position="414"/>
        <end position="439"/>
    </location>
</feature>
<reference evidence="12 13" key="1">
    <citation type="journal article" date="2019" name="Mol. Ecol. Resour.">
        <title>Chromosome-level genome assembly of Triplophysa tibetana, a fish adapted to the harsh high-altitude environment of the Tibetan Plateau.</title>
        <authorList>
            <person name="Yang X."/>
            <person name="Liu H."/>
            <person name="Ma Z."/>
            <person name="Zou Y."/>
            <person name="Zou M."/>
            <person name="Mao Y."/>
            <person name="Li X."/>
            <person name="Wang H."/>
            <person name="Chen T."/>
            <person name="Wang W."/>
            <person name="Yang R."/>
        </authorList>
    </citation>
    <scope>NUCLEOTIDE SEQUENCE [LARGE SCALE GENOMIC DNA]</scope>
    <source>
        <strain evidence="12">TTIB1903HZAU</strain>
        <tissue evidence="12">Muscle</tissue>
    </source>
</reference>
<dbReference type="InterPro" id="IPR051051">
    <property type="entry name" value="E3_ubiq-ligase_TRIM/RNF"/>
</dbReference>
<feature type="coiled-coil region" evidence="7">
    <location>
        <begin position="250"/>
        <end position="296"/>
    </location>
</feature>
<evidence type="ECO:0000256" key="5">
    <source>
        <dbReference type="ARBA" id="ARBA00022859"/>
    </source>
</evidence>
<name>A0A5A9P8Y1_9TELE</name>
<evidence type="ECO:0000259" key="10">
    <source>
        <dbReference type="PROSITE" id="PS50119"/>
    </source>
</evidence>
<keyword evidence="1" id="KW-0399">Innate immunity</keyword>
<dbReference type="InterPro" id="IPR058030">
    <property type="entry name" value="TRIM8/14/16/25/29/45/65_CC"/>
</dbReference>
<dbReference type="InterPro" id="IPR043136">
    <property type="entry name" value="B30.2/SPRY_sf"/>
</dbReference>
<evidence type="ECO:0000256" key="7">
    <source>
        <dbReference type="SAM" id="Coils"/>
    </source>
</evidence>
<dbReference type="InterPro" id="IPR013083">
    <property type="entry name" value="Znf_RING/FYVE/PHD"/>
</dbReference>
<evidence type="ECO:0000313" key="12">
    <source>
        <dbReference type="EMBL" id="KAA0718125.1"/>
    </source>
</evidence>
<accession>A0A5A9P8Y1</accession>
<dbReference type="PROSITE" id="PS50188">
    <property type="entry name" value="B302_SPRY"/>
    <property type="match status" value="1"/>
</dbReference>
<feature type="domain" description="B30.2/SPRY" evidence="11">
    <location>
        <begin position="414"/>
        <end position="616"/>
    </location>
</feature>
<dbReference type="GO" id="GO:0016874">
    <property type="term" value="F:ligase activity"/>
    <property type="evidence" value="ECO:0007669"/>
    <property type="project" value="UniProtKB-KW"/>
</dbReference>
<dbReference type="SUPFAM" id="SSF57845">
    <property type="entry name" value="B-box zinc-binding domain"/>
    <property type="match status" value="1"/>
</dbReference>
<evidence type="ECO:0000259" key="9">
    <source>
        <dbReference type="PROSITE" id="PS50089"/>
    </source>
</evidence>
<evidence type="ECO:0000256" key="6">
    <source>
        <dbReference type="PROSITE-ProRule" id="PRU00024"/>
    </source>
</evidence>
<keyword evidence="5" id="KW-0391">Immunity</keyword>